<evidence type="ECO:0000256" key="1">
    <source>
        <dbReference type="ARBA" id="ARBA00005061"/>
    </source>
</evidence>
<dbReference type="InterPro" id="IPR014729">
    <property type="entry name" value="Rossmann-like_a/b/a_fold"/>
</dbReference>
<comment type="similarity">
    <text evidence="8">Belongs to the QueC family.</text>
</comment>
<organism evidence="11 13">
    <name type="scientific">Haloarcula marismortui ATCC 33800</name>
    <dbReference type="NCBI Taxonomy" id="662476"/>
    <lineage>
        <taxon>Archaea</taxon>
        <taxon>Methanobacteriati</taxon>
        <taxon>Methanobacteriota</taxon>
        <taxon>Stenosarchaea group</taxon>
        <taxon>Halobacteria</taxon>
        <taxon>Halobacteriales</taxon>
        <taxon>Haloarculaceae</taxon>
        <taxon>Haloarcula</taxon>
    </lineage>
</organism>
<evidence type="ECO:0000313" key="11">
    <source>
        <dbReference type="EMBL" id="EMA09809.1"/>
    </source>
</evidence>
<geneLocation type="plasmid" evidence="12 14">
    <name>pHsi55</name>
</geneLocation>
<sequence length="197" mass="21426">MTESVLLLSGGIDSTALAYSQRPDLAITVDYGQICAEAEIQAATQVCAELNIEHTVIEVDCSELGVGSLSNDEQIDVGSTPEWWPFRNQLIITLSAMRSVQKGGEELILGTVKTDQQHADGKKEFYAMMDSLLSFQEGNLNVSAPAIDLTTRELIEETETPLSILGWTHSCLESNTPCGECSGCVNRNNVLNELSDR</sequence>
<dbReference type="PANTHER" id="PTHR42914:SF1">
    <property type="entry name" value="7-CYANO-7-DEAZAGUANINE SYNTHASE"/>
    <property type="match status" value="1"/>
</dbReference>
<dbReference type="GO" id="GO:0005524">
    <property type="term" value="F:ATP binding"/>
    <property type="evidence" value="ECO:0007669"/>
    <property type="project" value="UniProtKB-KW"/>
</dbReference>
<evidence type="ECO:0000256" key="5">
    <source>
        <dbReference type="ARBA" id="ARBA00022833"/>
    </source>
</evidence>
<evidence type="ECO:0000256" key="8">
    <source>
        <dbReference type="ARBA" id="ARBA00037993"/>
    </source>
</evidence>
<keyword evidence="6" id="KW-0067">ATP-binding</keyword>
<dbReference type="GO" id="GO:0016874">
    <property type="term" value="F:ligase activity"/>
    <property type="evidence" value="ECO:0007669"/>
    <property type="project" value="UniProtKB-KW"/>
</dbReference>
<dbReference type="EC" id="6.3.4.20" evidence="9"/>
<evidence type="ECO:0000313" key="12">
    <source>
        <dbReference type="EMBL" id="QUJ74719.1"/>
    </source>
</evidence>
<comment type="catalytic activity">
    <reaction evidence="10">
        <text>7-carboxy-7-carbaguanine + NH4(+) + 2 ATP = 7-cyano-7-carbaguanine + 2 AMP + 2 diphosphate + 2 H(+)</text>
        <dbReference type="Rhea" id="RHEA:27982"/>
        <dbReference type="ChEBI" id="CHEBI:15378"/>
        <dbReference type="ChEBI" id="CHEBI:28938"/>
        <dbReference type="ChEBI" id="CHEBI:30616"/>
        <dbReference type="ChEBI" id="CHEBI:33019"/>
        <dbReference type="ChEBI" id="CHEBI:45075"/>
        <dbReference type="ChEBI" id="CHEBI:61036"/>
        <dbReference type="ChEBI" id="CHEBI:456215"/>
        <dbReference type="EC" id="6.3.4.20"/>
    </reaction>
</comment>
<dbReference type="Proteomes" id="UP000682967">
    <property type="component" value="Plasmid pHsi55"/>
</dbReference>
<evidence type="ECO:0000256" key="6">
    <source>
        <dbReference type="ARBA" id="ARBA00022840"/>
    </source>
</evidence>
<keyword evidence="12" id="KW-0614">Plasmid</keyword>
<keyword evidence="5" id="KW-0862">Zinc</keyword>
<dbReference type="Proteomes" id="UP000011659">
    <property type="component" value="Unassembled WGS sequence"/>
</dbReference>
<keyword evidence="2" id="KW-0436">Ligase</keyword>
<reference evidence="11 13" key="1">
    <citation type="journal article" date="2014" name="PLoS Genet.">
        <title>Phylogenetically driven sequencing of extremely halophilic archaea reveals strategies for static and dynamic osmo-response.</title>
        <authorList>
            <person name="Becker E.A."/>
            <person name="Seitzer P.M."/>
            <person name="Tritt A."/>
            <person name="Larsen D."/>
            <person name="Krusor M."/>
            <person name="Yao A.I."/>
            <person name="Wu D."/>
            <person name="Madern D."/>
            <person name="Eisen J.A."/>
            <person name="Darling A.E."/>
            <person name="Facciotti M.T."/>
        </authorList>
    </citation>
    <scope>NUCLEOTIDE SEQUENCE [LARGE SCALE GENOMIC DNA]</scope>
    <source>
        <strain evidence="11 13">ATCC 33800</strain>
    </source>
</reference>
<evidence type="ECO:0000256" key="9">
    <source>
        <dbReference type="ARBA" id="ARBA00039149"/>
    </source>
</evidence>
<evidence type="ECO:0000313" key="14">
    <source>
        <dbReference type="Proteomes" id="UP000682967"/>
    </source>
</evidence>
<proteinExistence type="inferred from homology"/>
<dbReference type="AlphaFoldDB" id="M0JPA3"/>
<evidence type="ECO:0000256" key="10">
    <source>
        <dbReference type="ARBA" id="ARBA00047890"/>
    </source>
</evidence>
<dbReference type="RefSeq" id="WP_004966272.1">
    <property type="nucleotide sequence ID" value="NZ_AOLR01000040.1"/>
</dbReference>
<accession>M0JPA3</accession>
<dbReference type="InterPro" id="IPR018317">
    <property type="entry name" value="QueC"/>
</dbReference>
<reference evidence="12" key="2">
    <citation type="submission" date="2021-04" db="EMBL/GenBank/DDBJ databases">
        <title>Complete Genome sequence and Methylome Analysis of the Haloarchaeon Haloarcula sinaiiensis.</title>
        <authorList>
            <person name="Fomenkov A."/>
            <person name="DasSarma P."/>
            <person name="DasSarma S."/>
            <person name="Roberts R.J."/>
        </authorList>
    </citation>
    <scope>NUCLEOTIDE SEQUENCE</scope>
    <source>
        <strain evidence="12">ATCC 33800</strain>
        <plasmid evidence="12">pHsi55</plasmid>
    </source>
</reference>
<evidence type="ECO:0000256" key="7">
    <source>
        <dbReference type="ARBA" id="ARBA00037768"/>
    </source>
</evidence>
<dbReference type="EMBL" id="AOLR01000040">
    <property type="protein sequence ID" value="EMA09809.1"/>
    <property type="molecule type" value="Genomic_DNA"/>
</dbReference>
<evidence type="ECO:0000256" key="4">
    <source>
        <dbReference type="ARBA" id="ARBA00022741"/>
    </source>
</evidence>
<dbReference type="PANTHER" id="PTHR42914">
    <property type="entry name" value="7-CYANO-7-DEAZAGUANINE SYNTHASE"/>
    <property type="match status" value="1"/>
</dbReference>
<comment type="function">
    <text evidence="7">Catalyzes the ATP-dependent conversion of 7-carboxy-7-deazaguanine (CDG) to 7-cyano-7-deazaguanine (preQ(0)).</text>
</comment>
<dbReference type="KEGG" id="hsin:KDQ40_20895"/>
<dbReference type="GO" id="GO:0046872">
    <property type="term" value="F:metal ion binding"/>
    <property type="evidence" value="ECO:0007669"/>
    <property type="project" value="UniProtKB-KW"/>
</dbReference>
<dbReference type="SUPFAM" id="SSF52402">
    <property type="entry name" value="Adenine nucleotide alpha hydrolases-like"/>
    <property type="match status" value="1"/>
</dbReference>
<keyword evidence="3" id="KW-0479">Metal-binding</keyword>
<keyword evidence="4" id="KW-0547">Nucleotide-binding</keyword>
<comment type="pathway">
    <text evidence="1">Purine metabolism; 7-cyano-7-deazaguanine biosynthesis.</text>
</comment>
<dbReference type="OrthoDB" id="6532at2157"/>
<protein>
    <recommendedName>
        <fullName evidence="9">7-cyano-7-deazaguanine synthase</fullName>
        <ecNumber evidence="9">6.3.4.20</ecNumber>
    </recommendedName>
</protein>
<dbReference type="Pfam" id="PF06508">
    <property type="entry name" value="QueC"/>
    <property type="match status" value="1"/>
</dbReference>
<evidence type="ECO:0000256" key="3">
    <source>
        <dbReference type="ARBA" id="ARBA00022723"/>
    </source>
</evidence>
<name>M0JPA3_9EURY</name>
<dbReference type="EMBL" id="CP073370">
    <property type="protein sequence ID" value="QUJ74719.1"/>
    <property type="molecule type" value="Genomic_DNA"/>
</dbReference>
<evidence type="ECO:0000313" key="13">
    <source>
        <dbReference type="Proteomes" id="UP000011659"/>
    </source>
</evidence>
<dbReference type="GeneID" id="64825469"/>
<dbReference type="Gene3D" id="3.40.50.620">
    <property type="entry name" value="HUPs"/>
    <property type="match status" value="1"/>
</dbReference>
<keyword evidence="13" id="KW-1185">Reference proteome</keyword>
<evidence type="ECO:0000256" key="2">
    <source>
        <dbReference type="ARBA" id="ARBA00022598"/>
    </source>
</evidence>
<gene>
    <name evidence="11" type="ORF">C436_18661</name>
    <name evidence="12" type="ORF">KDQ40_20895</name>
</gene>